<sequence length="404" mass="43574">MPVELPQLDLPGAAPRPPRAIVWTVLFVVVMVAGVSVALLTRSKDEATDTAWFWVRLLAFPALTWCVMFGLRRHYYDEQMQRLQAERGVRAEDREKALQFAREPLAVLGYTYLTALGSTGAAVKLARGEHALSAQTSGAGIDAIRHTALRLNESKEMPARYRACFNALLEQISDAVMTVPAKVPLDIRLLAPADVDQDDPLKTWESCWSAKNLRSAKTKQLSVDQGVMALDEWLDIRGGPALERATLFVSAQLYDHPPQSSAEAAVGVLLAWAPLAERHGLTTRALLHRPVDAGGPGLDTALSRVLLWGDATAAEISDLWQAGMAGQDKRALLQAASDTKLGVSQTAGLSGVHDVDLAIGHPGVCAGWLSIALGIEHAAQTGAPQLMAWHEGSLRFAVARTPRA</sequence>
<name>A0ABV2C3T0_9BURK</name>
<evidence type="ECO:0008006" key="4">
    <source>
        <dbReference type="Google" id="ProtNLM"/>
    </source>
</evidence>
<evidence type="ECO:0000256" key="1">
    <source>
        <dbReference type="SAM" id="Phobius"/>
    </source>
</evidence>
<dbReference type="RefSeq" id="WP_209924719.1">
    <property type="nucleotide sequence ID" value="NZ_JBEWCH010000002.1"/>
</dbReference>
<keyword evidence="1" id="KW-1133">Transmembrane helix</keyword>
<feature type="transmembrane region" description="Helical" evidence="1">
    <location>
        <begin position="53"/>
        <end position="71"/>
    </location>
</feature>
<gene>
    <name evidence="2" type="ORF">ABXL37_05450</name>
</gene>
<accession>A0ABV2C3T0</accession>
<comment type="caution">
    <text evidence="2">The sequence shown here is derived from an EMBL/GenBank/DDBJ whole genome shotgun (WGS) entry which is preliminary data.</text>
</comment>
<keyword evidence="3" id="KW-1185">Reference proteome</keyword>
<protein>
    <recommendedName>
        <fullName evidence="4">Transmembrane protein</fullName>
    </recommendedName>
</protein>
<keyword evidence="1" id="KW-0472">Membrane</keyword>
<dbReference type="Proteomes" id="UP001548587">
    <property type="component" value="Unassembled WGS sequence"/>
</dbReference>
<feature type="transmembrane region" description="Helical" evidence="1">
    <location>
        <begin position="20"/>
        <end position="41"/>
    </location>
</feature>
<organism evidence="2 3">
    <name type="scientific">Burkholderia sola</name>
    <dbReference type="NCBI Taxonomy" id="2843302"/>
    <lineage>
        <taxon>Bacteria</taxon>
        <taxon>Pseudomonadati</taxon>
        <taxon>Pseudomonadota</taxon>
        <taxon>Betaproteobacteria</taxon>
        <taxon>Burkholderiales</taxon>
        <taxon>Burkholderiaceae</taxon>
        <taxon>Burkholderia</taxon>
        <taxon>Burkholderia cepacia complex</taxon>
    </lineage>
</organism>
<evidence type="ECO:0000313" key="2">
    <source>
        <dbReference type="EMBL" id="MET1473685.1"/>
    </source>
</evidence>
<proteinExistence type="predicted"/>
<keyword evidence="1" id="KW-0812">Transmembrane</keyword>
<reference evidence="2 3" key="1">
    <citation type="submission" date="2024-06" db="EMBL/GenBank/DDBJ databases">
        <title>Burkholderia sola in Mexico.</title>
        <authorList>
            <person name="Estrada P."/>
        </authorList>
    </citation>
    <scope>NUCLEOTIDE SEQUENCE [LARGE SCALE GENOMIC DNA]</scope>
    <source>
        <strain evidence="2 3">CpTa8-5</strain>
    </source>
</reference>
<evidence type="ECO:0000313" key="3">
    <source>
        <dbReference type="Proteomes" id="UP001548587"/>
    </source>
</evidence>
<dbReference type="EMBL" id="JBEWCH010000002">
    <property type="protein sequence ID" value="MET1473685.1"/>
    <property type="molecule type" value="Genomic_DNA"/>
</dbReference>